<sequence length="451" mass="51704">MEVQPEGFGETDRMDDMLVDLAGGHPPLDEETPTGFAEAFYRMAVSADERVHDQTLHSRLSTVARLLAIKSQYNLSVACYDNYVGLVHELLPPNSKIPQDFYRSKKLLEGLGMQYHKIDVCEKNCMLYYKDNKNKDTCDICGTSRYKDGSNKVPRKVLRYLPSARDISNLRLNGWKGTRGRNRGPNFFDWFKNICAIRSSVHNVLRQISYGFRKRVSSYGCYDVNGYRFRSEKYESKRAGLATTNSGVCVTCTDDNGNALEYFGVIEDIIKISWEGREQLDLVLFYCRWFDPTSRGVKRTENLGLVEVKHSSRLQNFEPFVLASQVTQVYYLSYASDDPSLKDWWVVYHVAPRDRLPPIDINNDSIETEGPTNDISFFQEDGLEGTFVIDLGDIELIDTLASDEITDPKELEQLEKQTVAPEQEEILESDEEGDEDDAESYDEDCYEEEDF</sequence>
<accession>A0A811R7B7</accession>
<feature type="compositionally biased region" description="Acidic residues" evidence="1">
    <location>
        <begin position="422"/>
        <end position="451"/>
    </location>
</feature>
<comment type="caution">
    <text evidence="3">The sequence shown here is derived from an EMBL/GenBank/DDBJ whole genome shotgun (WGS) entry which is preliminary data.</text>
</comment>
<organism evidence="3 4">
    <name type="scientific">Miscanthus lutarioriparius</name>
    <dbReference type="NCBI Taxonomy" id="422564"/>
    <lineage>
        <taxon>Eukaryota</taxon>
        <taxon>Viridiplantae</taxon>
        <taxon>Streptophyta</taxon>
        <taxon>Embryophyta</taxon>
        <taxon>Tracheophyta</taxon>
        <taxon>Spermatophyta</taxon>
        <taxon>Magnoliopsida</taxon>
        <taxon>Liliopsida</taxon>
        <taxon>Poales</taxon>
        <taxon>Poaceae</taxon>
        <taxon>PACMAD clade</taxon>
        <taxon>Panicoideae</taxon>
        <taxon>Andropogonodae</taxon>
        <taxon>Andropogoneae</taxon>
        <taxon>Saccharinae</taxon>
        <taxon>Miscanthus</taxon>
    </lineage>
</organism>
<evidence type="ECO:0000313" key="4">
    <source>
        <dbReference type="Proteomes" id="UP000604825"/>
    </source>
</evidence>
<evidence type="ECO:0000313" key="3">
    <source>
        <dbReference type="EMBL" id="CAD6265987.1"/>
    </source>
</evidence>
<feature type="domain" description="DUF4216" evidence="2">
    <location>
        <begin position="280"/>
        <end position="347"/>
    </location>
</feature>
<dbReference type="AlphaFoldDB" id="A0A811R7B7"/>
<name>A0A811R7B7_9POAL</name>
<dbReference type="Pfam" id="PF13952">
    <property type="entry name" value="DUF4216"/>
    <property type="match status" value="1"/>
</dbReference>
<dbReference type="Proteomes" id="UP000604825">
    <property type="component" value="Unassembled WGS sequence"/>
</dbReference>
<evidence type="ECO:0000256" key="1">
    <source>
        <dbReference type="SAM" id="MobiDB-lite"/>
    </source>
</evidence>
<proteinExistence type="predicted"/>
<gene>
    <name evidence="3" type="ORF">NCGR_LOCUS49292</name>
</gene>
<dbReference type="PANTHER" id="PTHR48258:SF3">
    <property type="entry name" value="FK506-BINDING PROTEIN 4-LIKE ISOFORM X1"/>
    <property type="match status" value="1"/>
</dbReference>
<keyword evidence="4" id="KW-1185">Reference proteome</keyword>
<protein>
    <recommendedName>
        <fullName evidence="2">DUF4216 domain-containing protein</fullName>
    </recommendedName>
</protein>
<dbReference type="PANTHER" id="PTHR48258">
    <property type="entry name" value="DUF4218 DOMAIN-CONTAINING PROTEIN-RELATED"/>
    <property type="match status" value="1"/>
</dbReference>
<dbReference type="InterPro" id="IPR025312">
    <property type="entry name" value="DUF4216"/>
</dbReference>
<evidence type="ECO:0000259" key="2">
    <source>
        <dbReference type="Pfam" id="PF13952"/>
    </source>
</evidence>
<dbReference type="EMBL" id="CAJGYO010000013">
    <property type="protein sequence ID" value="CAD6265987.1"/>
    <property type="molecule type" value="Genomic_DNA"/>
</dbReference>
<reference evidence="3" key="1">
    <citation type="submission" date="2020-10" db="EMBL/GenBank/DDBJ databases">
        <authorList>
            <person name="Han B."/>
            <person name="Lu T."/>
            <person name="Zhao Q."/>
            <person name="Huang X."/>
            <person name="Zhao Y."/>
        </authorList>
    </citation>
    <scope>NUCLEOTIDE SEQUENCE</scope>
</reference>
<feature type="region of interest" description="Disordered" evidence="1">
    <location>
        <begin position="413"/>
        <end position="451"/>
    </location>
</feature>
<dbReference type="OrthoDB" id="694250at2759"/>